<accession>A0A0V0RN60</accession>
<evidence type="ECO:0000313" key="1">
    <source>
        <dbReference type="EMBL" id="KRX15939.1"/>
    </source>
</evidence>
<organism evidence="1 2">
    <name type="scientific">Trichinella nelsoni</name>
    <dbReference type="NCBI Taxonomy" id="6336"/>
    <lineage>
        <taxon>Eukaryota</taxon>
        <taxon>Metazoa</taxon>
        <taxon>Ecdysozoa</taxon>
        <taxon>Nematoda</taxon>
        <taxon>Enoplea</taxon>
        <taxon>Dorylaimia</taxon>
        <taxon>Trichinellida</taxon>
        <taxon>Trichinellidae</taxon>
        <taxon>Trichinella</taxon>
    </lineage>
</organism>
<dbReference type="OrthoDB" id="5923205at2759"/>
<dbReference type="Proteomes" id="UP000054630">
    <property type="component" value="Unassembled WGS sequence"/>
</dbReference>
<gene>
    <name evidence="1" type="ORF">T07_9546</name>
</gene>
<keyword evidence="2" id="KW-1185">Reference proteome</keyword>
<sequence>MKHEIINELKRKERSSEKAMQCSEKQRKICDKPVNNKSAKQDYQNLADISLLILSIETKVVINFYDWMTPRCKVLYKIMRQEWPNEEKDCMIRPEAMDNISNIIELSQRPHASIALSATEGTDKESF</sequence>
<name>A0A0V0RN60_9BILA</name>
<comment type="caution">
    <text evidence="1">The sequence shown here is derived from an EMBL/GenBank/DDBJ whole genome shotgun (WGS) entry which is preliminary data.</text>
</comment>
<reference evidence="1 2" key="1">
    <citation type="submission" date="2015-01" db="EMBL/GenBank/DDBJ databases">
        <title>Evolution of Trichinella species and genotypes.</title>
        <authorList>
            <person name="Korhonen P.K."/>
            <person name="Edoardo P."/>
            <person name="Giuseppe L.R."/>
            <person name="Gasser R.B."/>
        </authorList>
    </citation>
    <scope>NUCLEOTIDE SEQUENCE [LARGE SCALE GENOMIC DNA]</scope>
    <source>
        <strain evidence="1">ISS37</strain>
    </source>
</reference>
<dbReference type="AlphaFoldDB" id="A0A0V0RN60"/>
<evidence type="ECO:0000313" key="2">
    <source>
        <dbReference type="Proteomes" id="UP000054630"/>
    </source>
</evidence>
<proteinExistence type="predicted"/>
<dbReference type="EMBL" id="JYDL01000119">
    <property type="protein sequence ID" value="KRX15939.1"/>
    <property type="molecule type" value="Genomic_DNA"/>
</dbReference>
<protein>
    <submittedName>
        <fullName evidence="1">Uncharacterized protein</fullName>
    </submittedName>
</protein>